<keyword evidence="2" id="KW-0808">Transferase</keyword>
<keyword evidence="5" id="KW-1185">Reference proteome</keyword>
<dbReference type="PANTHER" id="PTHR34106">
    <property type="entry name" value="GLYCOSIDASE"/>
    <property type="match status" value="1"/>
</dbReference>
<dbReference type="EMBL" id="CP042806">
    <property type="protein sequence ID" value="QEE31278.1"/>
    <property type="molecule type" value="Genomic_DNA"/>
</dbReference>
<dbReference type="Gene3D" id="2.115.10.20">
    <property type="entry name" value="Glycosyl hydrolase domain, family 43"/>
    <property type="match status" value="1"/>
</dbReference>
<dbReference type="GO" id="GO:0016757">
    <property type="term" value="F:glycosyltransferase activity"/>
    <property type="evidence" value="ECO:0007669"/>
    <property type="project" value="UniProtKB-KW"/>
</dbReference>
<evidence type="ECO:0000256" key="3">
    <source>
        <dbReference type="ARBA" id="ARBA00024356"/>
    </source>
</evidence>
<dbReference type="PIRSF" id="PIRSF016202">
    <property type="entry name" value="PH1107"/>
    <property type="match status" value="1"/>
</dbReference>
<accession>A0A5B9EGV0</accession>
<name>A0A5B9EGV0_9BACT</name>
<dbReference type="KEGG" id="talb:FTW19_09990"/>
<gene>
    <name evidence="4" type="ORF">FTW19_09990</name>
</gene>
<organism evidence="4 5">
    <name type="scientific">Terriglobus albidus</name>
    <dbReference type="NCBI Taxonomy" id="1592106"/>
    <lineage>
        <taxon>Bacteria</taxon>
        <taxon>Pseudomonadati</taxon>
        <taxon>Acidobacteriota</taxon>
        <taxon>Terriglobia</taxon>
        <taxon>Terriglobales</taxon>
        <taxon>Acidobacteriaceae</taxon>
        <taxon>Terriglobus</taxon>
    </lineage>
</organism>
<evidence type="ECO:0000256" key="2">
    <source>
        <dbReference type="ARBA" id="ARBA00022679"/>
    </source>
</evidence>
<dbReference type="AlphaFoldDB" id="A0A5B9EGV0"/>
<sequence>MSFAQKSSAQNWTIGPFDRPVSAPILSPRPASSFTDPLSQQTVHWEATSTFNPSAVVRNGKVYVLYRAEDDSGEMKIGMHTSRLGLASSDDGVHFTREPEPVFYPASDAQKDREWPGGTEDPRLVEGEDGTYVLTYTQWNRKSTGIGIATSKDLAHWTKYGPMFPGKDSGAYHSYKSGGIVTRLNSGRLIAAKIQGKYWMYWGEVEVHLATSPDLVHWTPVENADGSPVTVLKQRARLFDSAFPEVGPPPVLTERGIVVLYNGKNGSSDGAPGLDPGAYSVGQALFSATEPSKLLERTAEPFLKPELPFEKTGQYVTGTTFAEGLVYFKNKWFLYYGCADSLVGVAVSGAKK</sequence>
<dbReference type="CDD" id="cd18610">
    <property type="entry name" value="GH130_BT3780-like"/>
    <property type="match status" value="1"/>
</dbReference>
<dbReference type="InterPro" id="IPR023296">
    <property type="entry name" value="Glyco_hydro_beta-prop_sf"/>
</dbReference>
<evidence type="ECO:0000313" key="4">
    <source>
        <dbReference type="EMBL" id="QEE31278.1"/>
    </source>
</evidence>
<dbReference type="PANTHER" id="PTHR34106:SF5">
    <property type="entry name" value="GLYCOSIDASE"/>
    <property type="match status" value="1"/>
</dbReference>
<evidence type="ECO:0000256" key="1">
    <source>
        <dbReference type="ARBA" id="ARBA00022676"/>
    </source>
</evidence>
<protein>
    <submittedName>
        <fullName evidence="4">Pesticidal protein Cry15Aa</fullName>
    </submittedName>
</protein>
<dbReference type="Pfam" id="PF04041">
    <property type="entry name" value="Glyco_hydro_130"/>
    <property type="match status" value="1"/>
</dbReference>
<dbReference type="SUPFAM" id="SSF75005">
    <property type="entry name" value="Arabinanase/levansucrase/invertase"/>
    <property type="match status" value="1"/>
</dbReference>
<evidence type="ECO:0000313" key="5">
    <source>
        <dbReference type="Proteomes" id="UP000321820"/>
    </source>
</evidence>
<reference evidence="4 5" key="1">
    <citation type="submission" date="2019-08" db="EMBL/GenBank/DDBJ databases">
        <title>Complete genome sequence of Terriglobus albidus strain ORNL.</title>
        <authorList>
            <person name="Podar M."/>
        </authorList>
    </citation>
    <scope>NUCLEOTIDE SEQUENCE [LARGE SCALE GENOMIC DNA]</scope>
    <source>
        <strain evidence="4 5">ORNL</strain>
    </source>
</reference>
<dbReference type="Proteomes" id="UP000321820">
    <property type="component" value="Chromosome"/>
</dbReference>
<comment type="similarity">
    <text evidence="3">Belongs to the glycosyl hydrolase 130 family.</text>
</comment>
<keyword evidence="1" id="KW-0328">Glycosyltransferase</keyword>
<proteinExistence type="inferred from homology"/>
<dbReference type="OrthoDB" id="9759709at2"/>
<dbReference type="InterPro" id="IPR007184">
    <property type="entry name" value="Mannoside_phosphorylase"/>
</dbReference>